<organism evidence="5 6">
    <name type="scientific">Linum trigynum</name>
    <dbReference type="NCBI Taxonomy" id="586398"/>
    <lineage>
        <taxon>Eukaryota</taxon>
        <taxon>Viridiplantae</taxon>
        <taxon>Streptophyta</taxon>
        <taxon>Embryophyta</taxon>
        <taxon>Tracheophyta</taxon>
        <taxon>Spermatophyta</taxon>
        <taxon>Magnoliopsida</taxon>
        <taxon>eudicotyledons</taxon>
        <taxon>Gunneridae</taxon>
        <taxon>Pentapetalae</taxon>
        <taxon>rosids</taxon>
        <taxon>fabids</taxon>
        <taxon>Malpighiales</taxon>
        <taxon>Linaceae</taxon>
        <taxon>Linum</taxon>
    </lineage>
</organism>
<gene>
    <name evidence="5" type="ORF">LTRI10_LOCUS30493</name>
</gene>
<evidence type="ECO:0000259" key="4">
    <source>
        <dbReference type="PROSITE" id="PS50158"/>
    </source>
</evidence>
<protein>
    <recommendedName>
        <fullName evidence="4">CCHC-type domain-containing protein</fullName>
    </recommendedName>
</protein>
<evidence type="ECO:0000313" key="6">
    <source>
        <dbReference type="Proteomes" id="UP001497516"/>
    </source>
</evidence>
<keyword evidence="1" id="KW-0863">Zinc-finger</keyword>
<evidence type="ECO:0000313" key="5">
    <source>
        <dbReference type="EMBL" id="CAL1389649.1"/>
    </source>
</evidence>
<dbReference type="InterPro" id="IPR001878">
    <property type="entry name" value="Znf_CCHC"/>
</dbReference>
<dbReference type="Proteomes" id="UP001497516">
    <property type="component" value="Chromosome 5"/>
</dbReference>
<keyword evidence="3" id="KW-0812">Transmembrane</keyword>
<evidence type="ECO:0000256" key="1">
    <source>
        <dbReference type="PROSITE-ProRule" id="PRU00047"/>
    </source>
</evidence>
<dbReference type="InterPro" id="IPR025836">
    <property type="entry name" value="Zn_knuckle_CX2CX4HX4C"/>
</dbReference>
<dbReference type="AlphaFoldDB" id="A0AAV2EV18"/>
<evidence type="ECO:0000256" key="2">
    <source>
        <dbReference type="SAM" id="MobiDB-lite"/>
    </source>
</evidence>
<dbReference type="GO" id="GO:0003676">
    <property type="term" value="F:nucleic acid binding"/>
    <property type="evidence" value="ECO:0007669"/>
    <property type="project" value="InterPro"/>
</dbReference>
<keyword evidence="1" id="KW-0862">Zinc</keyword>
<dbReference type="Pfam" id="PF14111">
    <property type="entry name" value="DUF4283"/>
    <property type="match status" value="1"/>
</dbReference>
<feature type="region of interest" description="Disordered" evidence="2">
    <location>
        <begin position="560"/>
        <end position="656"/>
    </location>
</feature>
<dbReference type="PANTHER" id="PTHR31286">
    <property type="entry name" value="GLYCINE-RICH CELL WALL STRUCTURAL PROTEIN 1.8-LIKE"/>
    <property type="match status" value="1"/>
</dbReference>
<keyword evidence="3" id="KW-1133">Transmembrane helix</keyword>
<reference evidence="5 6" key="1">
    <citation type="submission" date="2024-04" db="EMBL/GenBank/DDBJ databases">
        <authorList>
            <person name="Fracassetti M."/>
        </authorList>
    </citation>
    <scope>NUCLEOTIDE SEQUENCE [LARGE SCALE GENOMIC DNA]</scope>
</reference>
<accession>A0AAV2EV18</accession>
<dbReference type="Pfam" id="PF14392">
    <property type="entry name" value="zf-CCHC_4"/>
    <property type="match status" value="1"/>
</dbReference>
<sequence>MMNALPSLLWKIIGTLGASFIIASIWFSKDEAMEGLAMMERRVRWLWEGVLKRWGAFWHTDGPMLRTAAKQRWLEDARGGEILMADARCGQASDPRMEVRDRQWCRWKANVMSLIRSKIQIRRSTLHPDGVWGRIDDQSTIPVTGGGDWALELTWSGWRRIRSIRFDGDIDNIENCNFEIRKKIYLNRNQLGGWDDDKDKSKCFSVTQINPVAILQDSTRFPTWERTLGVPLNLAEVYSNLFVQKRYKGWLVNCLQRLRFGRVLTFSVRLSVGASKPKNNIEQQGLWTMADSSICQDQIVEFSTEDVAVSMQRAKMSLLGRLFIENRPSLSVIHKIVTNAWECRKKVQVLEAEMGLLQFLFDDAEDMEWVLKRTPWPVKDRVLQLQQWAPVTEEVFDSLGFAPFGVQMWGIPSHCRTIAFGRRVAEMKLGEVLDVGLFGIKGESDQFVKARVKINVLEPLRLQVWASNDVAGKFWVIFAYEFLPLFCFHCGRLGHMERNCVYPAPIGEERYSQEMATTEVGFRLNEETLKAAQFIAPPLPQSVWVNPKTKGQLAASLVTARGEKRKPEEKGVWRETVLAVPAGGERDPKGSQEKTQGAGSRESNRQGGTTGSLKTGRGSQAEETGSRPRMARQPKAPTSSARGKHPSTIGGEPIWR</sequence>
<keyword evidence="6" id="KW-1185">Reference proteome</keyword>
<keyword evidence="1" id="KW-0479">Metal-binding</keyword>
<dbReference type="EMBL" id="OZ034818">
    <property type="protein sequence ID" value="CAL1389649.1"/>
    <property type="molecule type" value="Genomic_DNA"/>
</dbReference>
<dbReference type="InterPro" id="IPR040256">
    <property type="entry name" value="At4g02000-like"/>
</dbReference>
<dbReference type="PANTHER" id="PTHR31286:SF178">
    <property type="entry name" value="DUF4283 DOMAIN-CONTAINING PROTEIN"/>
    <property type="match status" value="1"/>
</dbReference>
<proteinExistence type="predicted"/>
<dbReference type="InterPro" id="IPR025558">
    <property type="entry name" value="DUF4283"/>
</dbReference>
<keyword evidence="3" id="KW-0472">Membrane</keyword>
<dbReference type="GO" id="GO:0008270">
    <property type="term" value="F:zinc ion binding"/>
    <property type="evidence" value="ECO:0007669"/>
    <property type="project" value="UniProtKB-KW"/>
</dbReference>
<feature type="compositionally biased region" description="Basic and acidic residues" evidence="2">
    <location>
        <begin position="561"/>
        <end position="573"/>
    </location>
</feature>
<feature type="domain" description="CCHC-type" evidence="4">
    <location>
        <begin position="487"/>
        <end position="500"/>
    </location>
</feature>
<evidence type="ECO:0000256" key="3">
    <source>
        <dbReference type="SAM" id="Phobius"/>
    </source>
</evidence>
<feature type="compositionally biased region" description="Polar residues" evidence="2">
    <location>
        <begin position="605"/>
        <end position="623"/>
    </location>
</feature>
<feature type="transmembrane region" description="Helical" evidence="3">
    <location>
        <begin position="7"/>
        <end position="27"/>
    </location>
</feature>
<dbReference type="PROSITE" id="PS50158">
    <property type="entry name" value="ZF_CCHC"/>
    <property type="match status" value="1"/>
</dbReference>
<name>A0AAV2EV18_9ROSI</name>